<reference evidence="3" key="1">
    <citation type="submission" date="2016-10" db="EMBL/GenBank/DDBJ databases">
        <authorList>
            <person name="Varghese N."/>
            <person name="Submissions S."/>
        </authorList>
    </citation>
    <scope>NUCLEOTIDE SEQUENCE [LARGE SCALE GENOMIC DNA]</scope>
    <source>
        <strain evidence="3">CGMCC 1.6992</strain>
    </source>
</reference>
<proteinExistence type="predicted"/>
<protein>
    <submittedName>
        <fullName evidence="2">Uncharacterized protein</fullName>
    </submittedName>
</protein>
<feature type="region of interest" description="Disordered" evidence="1">
    <location>
        <begin position="168"/>
        <end position="223"/>
    </location>
</feature>
<sequence length="223" mass="24647">MRAQVLNQEGKGVRAHHHSPVGGLELRGQSLEASTPGEVLRTIPFHLPHDFPQLRPKFLALQFPKRKRNPAQEDVFQDAYHKLLIRPKGVLLLYKAELFLPECLFLGDGLGHFPLGVCSELLHALLGEEGWRKFHINPPLLLPVPDSGGEFRPGTGFSLGRCCGCRSPPTARKKPRENDQERQGHPWNPGEGAPVNPPRPAADLGFPHPLAHLLHPPSKLTPG</sequence>
<evidence type="ECO:0000256" key="1">
    <source>
        <dbReference type="SAM" id="MobiDB-lite"/>
    </source>
</evidence>
<gene>
    <name evidence="2" type="ORF">SAMN04488243_1182</name>
</gene>
<feature type="compositionally biased region" description="Low complexity" evidence="1">
    <location>
        <begin position="207"/>
        <end position="217"/>
    </location>
</feature>
<evidence type="ECO:0000313" key="2">
    <source>
        <dbReference type="EMBL" id="SDE96476.1"/>
    </source>
</evidence>
<dbReference type="AlphaFoldDB" id="A0A1G7H7U2"/>
<organism evidence="2 3">
    <name type="scientific">Thermus arciformis</name>
    <dbReference type="NCBI Taxonomy" id="482827"/>
    <lineage>
        <taxon>Bacteria</taxon>
        <taxon>Thermotogati</taxon>
        <taxon>Deinococcota</taxon>
        <taxon>Deinococci</taxon>
        <taxon>Thermales</taxon>
        <taxon>Thermaceae</taxon>
        <taxon>Thermus</taxon>
    </lineage>
</organism>
<accession>A0A1G7H7U2</accession>
<dbReference type="Proteomes" id="UP000199446">
    <property type="component" value="Unassembled WGS sequence"/>
</dbReference>
<name>A0A1G7H7U2_9DEIN</name>
<evidence type="ECO:0000313" key="3">
    <source>
        <dbReference type="Proteomes" id="UP000199446"/>
    </source>
</evidence>
<keyword evidence="3" id="KW-1185">Reference proteome</keyword>
<dbReference type="EMBL" id="FNBC01000018">
    <property type="protein sequence ID" value="SDE96476.1"/>
    <property type="molecule type" value="Genomic_DNA"/>
</dbReference>